<dbReference type="Proteomes" id="UP001299068">
    <property type="component" value="Unassembled WGS sequence"/>
</dbReference>
<accession>A0ABS7L0E8</accession>
<organism evidence="1 2">
    <name type="scientific">Clostridium sardiniense</name>
    <name type="common">Clostridium absonum</name>
    <dbReference type="NCBI Taxonomy" id="29369"/>
    <lineage>
        <taxon>Bacteria</taxon>
        <taxon>Bacillati</taxon>
        <taxon>Bacillota</taxon>
        <taxon>Clostridia</taxon>
        <taxon>Eubacteriales</taxon>
        <taxon>Clostridiaceae</taxon>
        <taxon>Clostridium</taxon>
    </lineage>
</organism>
<evidence type="ECO:0000313" key="1">
    <source>
        <dbReference type="EMBL" id="MBY0756535.1"/>
    </source>
</evidence>
<name>A0ABS7L0E8_CLOSR</name>
<keyword evidence="2" id="KW-1185">Reference proteome</keyword>
<dbReference type="RefSeq" id="WP_221861777.1">
    <property type="nucleotide sequence ID" value="NZ_JAIKTU010000011.1"/>
</dbReference>
<protein>
    <recommendedName>
        <fullName evidence="3">HNH endonuclease</fullName>
    </recommendedName>
</protein>
<reference evidence="1 2" key="1">
    <citation type="journal article" date="2021" name="Cell Host Microbe">
        <title>in vivo commensal control of Clostridioides difficile virulence.</title>
        <authorList>
            <person name="Girinathan B.P."/>
            <person name="Dibenedetto N."/>
            <person name="Worley J.N."/>
            <person name="Peltier J."/>
            <person name="Arrieta-Ortiz M.L."/>
            <person name="Rupa Christinal Immanuel S."/>
            <person name="Lavin R."/>
            <person name="Delaney M.L."/>
            <person name="Cummins C."/>
            <person name="Hoffmann M."/>
            <person name="Luo Y."/>
            <person name="Gonzalez-Escalona N."/>
            <person name="Allard M."/>
            <person name="Onderdonk A.B."/>
            <person name="Gerber G.K."/>
            <person name="Sonenshein A.L."/>
            <person name="Baliga N."/>
            <person name="Dupuy B."/>
            <person name="Bry L."/>
        </authorList>
    </citation>
    <scope>NUCLEOTIDE SEQUENCE [LARGE SCALE GENOMIC DNA]</scope>
    <source>
        <strain evidence="1 2">DSM 599</strain>
    </source>
</reference>
<gene>
    <name evidence="1" type="ORF">K5V21_13890</name>
</gene>
<dbReference type="EMBL" id="JAIKTU010000011">
    <property type="protein sequence ID" value="MBY0756535.1"/>
    <property type="molecule type" value="Genomic_DNA"/>
</dbReference>
<proteinExistence type="predicted"/>
<comment type="caution">
    <text evidence="1">The sequence shown here is derived from an EMBL/GenBank/DDBJ whole genome shotgun (WGS) entry which is preliminary data.</text>
</comment>
<sequence length="130" mass="14989">MRICEIEECGSSHLVELHHIVFRGQAPALINCKHNLIPLCYEHHRGTYGVHGSKGHELDMKLKYEFQEKLRMVFGEDIYYTVDEISNRLDIKYKETNRLVKTLLPKEGKYKGEDIIRSCMGGKLVLGGIN</sequence>
<evidence type="ECO:0000313" key="2">
    <source>
        <dbReference type="Proteomes" id="UP001299068"/>
    </source>
</evidence>
<evidence type="ECO:0008006" key="3">
    <source>
        <dbReference type="Google" id="ProtNLM"/>
    </source>
</evidence>